<organism evidence="6 7">
    <name type="scientific">Streptomyces sp. 900105755</name>
    <dbReference type="NCBI Taxonomy" id="3154389"/>
    <lineage>
        <taxon>Bacteria</taxon>
        <taxon>Bacillati</taxon>
        <taxon>Actinomycetota</taxon>
        <taxon>Actinomycetes</taxon>
        <taxon>Kitasatosporales</taxon>
        <taxon>Streptomycetaceae</taxon>
        <taxon>Streptomyces</taxon>
    </lineage>
</organism>
<dbReference type="Pfam" id="PF00440">
    <property type="entry name" value="TetR_N"/>
    <property type="match status" value="1"/>
</dbReference>
<dbReference type="InterPro" id="IPR036271">
    <property type="entry name" value="Tet_transcr_reg_TetR-rel_C_sf"/>
</dbReference>
<keyword evidence="2 4" id="KW-0238">DNA-binding</keyword>
<dbReference type="PANTHER" id="PTHR47506">
    <property type="entry name" value="TRANSCRIPTIONAL REGULATORY PROTEIN"/>
    <property type="match status" value="1"/>
</dbReference>
<dbReference type="PROSITE" id="PS50977">
    <property type="entry name" value="HTH_TETR_2"/>
    <property type="match status" value="1"/>
</dbReference>
<comment type="caution">
    <text evidence="6">The sequence shown here is derived from an EMBL/GenBank/DDBJ whole genome shotgun (WGS) entry which is preliminary data.</text>
</comment>
<dbReference type="EMBL" id="JBEOZM010000045">
    <property type="protein sequence ID" value="MER6274223.1"/>
    <property type="molecule type" value="Genomic_DNA"/>
</dbReference>
<sequence>MARASKREEIAQAALEQFRTRGFNATGISDITSAAGAPKGSFYNHFASKEASALEALDRYAAGLRFDMLDTAGRPPLERLRAHFEFMGSDTLDSGFVRGCLVGNFGAEVADHSEEIRSAVQRGFRQWASHIERVLAEAQESGAVSASLDVPATALFILSAWEGALIAARADKSSAPVDAFFHTVFGVVLR</sequence>
<dbReference type="PANTHER" id="PTHR47506:SF6">
    <property type="entry name" value="HTH-TYPE TRANSCRIPTIONAL REPRESSOR NEMR"/>
    <property type="match status" value="1"/>
</dbReference>
<evidence type="ECO:0000259" key="5">
    <source>
        <dbReference type="PROSITE" id="PS50977"/>
    </source>
</evidence>
<accession>A0ABV1TVZ6</accession>
<dbReference type="SUPFAM" id="SSF46689">
    <property type="entry name" value="Homeodomain-like"/>
    <property type="match status" value="1"/>
</dbReference>
<dbReference type="InterPro" id="IPR001647">
    <property type="entry name" value="HTH_TetR"/>
</dbReference>
<keyword evidence="1" id="KW-0805">Transcription regulation</keyword>
<dbReference type="InterPro" id="IPR009057">
    <property type="entry name" value="Homeodomain-like_sf"/>
</dbReference>
<evidence type="ECO:0000256" key="4">
    <source>
        <dbReference type="PROSITE-ProRule" id="PRU00335"/>
    </source>
</evidence>
<name>A0ABV1TVZ6_9ACTN</name>
<dbReference type="RefSeq" id="WP_351962451.1">
    <property type="nucleotide sequence ID" value="NZ_JBEOZM010000045.1"/>
</dbReference>
<dbReference type="Gene3D" id="1.10.357.10">
    <property type="entry name" value="Tetracycline Repressor, domain 2"/>
    <property type="match status" value="1"/>
</dbReference>
<dbReference type="Pfam" id="PF16925">
    <property type="entry name" value="TetR_C_13"/>
    <property type="match status" value="1"/>
</dbReference>
<evidence type="ECO:0000313" key="7">
    <source>
        <dbReference type="Proteomes" id="UP001490365"/>
    </source>
</evidence>
<proteinExistence type="predicted"/>
<evidence type="ECO:0000256" key="2">
    <source>
        <dbReference type="ARBA" id="ARBA00023125"/>
    </source>
</evidence>
<feature type="DNA-binding region" description="H-T-H motif" evidence="4">
    <location>
        <begin position="27"/>
        <end position="46"/>
    </location>
</feature>
<keyword evidence="3" id="KW-0804">Transcription</keyword>
<dbReference type="InterPro" id="IPR011075">
    <property type="entry name" value="TetR_C"/>
</dbReference>
<dbReference type="PRINTS" id="PR00455">
    <property type="entry name" value="HTHTETR"/>
</dbReference>
<feature type="domain" description="HTH tetR-type" evidence="5">
    <location>
        <begin position="4"/>
        <end position="64"/>
    </location>
</feature>
<evidence type="ECO:0000256" key="3">
    <source>
        <dbReference type="ARBA" id="ARBA00023163"/>
    </source>
</evidence>
<evidence type="ECO:0000256" key="1">
    <source>
        <dbReference type="ARBA" id="ARBA00023015"/>
    </source>
</evidence>
<dbReference type="SUPFAM" id="SSF48498">
    <property type="entry name" value="Tetracyclin repressor-like, C-terminal domain"/>
    <property type="match status" value="1"/>
</dbReference>
<keyword evidence="7" id="KW-1185">Reference proteome</keyword>
<protein>
    <submittedName>
        <fullName evidence="6">TetR family transcriptional regulator C-terminal domain-containing protein</fullName>
    </submittedName>
</protein>
<gene>
    <name evidence="6" type="ORF">ABT211_44355</name>
</gene>
<reference evidence="6 7" key="1">
    <citation type="submission" date="2024-06" db="EMBL/GenBank/DDBJ databases">
        <title>The Natural Products Discovery Center: Release of the First 8490 Sequenced Strains for Exploring Actinobacteria Biosynthetic Diversity.</title>
        <authorList>
            <person name="Kalkreuter E."/>
            <person name="Kautsar S.A."/>
            <person name="Yang D."/>
            <person name="Bader C.D."/>
            <person name="Teijaro C.N."/>
            <person name="Fluegel L."/>
            <person name="Davis C.M."/>
            <person name="Simpson J.R."/>
            <person name="Lauterbach L."/>
            <person name="Steele A.D."/>
            <person name="Gui C."/>
            <person name="Meng S."/>
            <person name="Li G."/>
            <person name="Viehrig K."/>
            <person name="Ye F."/>
            <person name="Su P."/>
            <person name="Kiefer A.F."/>
            <person name="Nichols A."/>
            <person name="Cepeda A.J."/>
            <person name="Yan W."/>
            <person name="Fan B."/>
            <person name="Jiang Y."/>
            <person name="Adhikari A."/>
            <person name="Zheng C.-J."/>
            <person name="Schuster L."/>
            <person name="Cowan T.M."/>
            <person name="Smanski M.J."/>
            <person name="Chevrette M.G."/>
            <person name="De Carvalho L.P.S."/>
            <person name="Shen B."/>
        </authorList>
    </citation>
    <scope>NUCLEOTIDE SEQUENCE [LARGE SCALE GENOMIC DNA]</scope>
    <source>
        <strain evidence="6 7">NPDC001694</strain>
    </source>
</reference>
<dbReference type="Proteomes" id="UP001490365">
    <property type="component" value="Unassembled WGS sequence"/>
</dbReference>
<evidence type="ECO:0000313" key="6">
    <source>
        <dbReference type="EMBL" id="MER6274223.1"/>
    </source>
</evidence>